<feature type="compositionally biased region" description="Low complexity" evidence="2">
    <location>
        <begin position="182"/>
        <end position="213"/>
    </location>
</feature>
<feature type="compositionally biased region" description="Pro residues" evidence="2">
    <location>
        <begin position="119"/>
        <end position="130"/>
    </location>
</feature>
<proteinExistence type="predicted"/>
<keyword evidence="1" id="KW-0175">Coiled coil</keyword>
<dbReference type="EMBL" id="LCTV02000011">
    <property type="protein sequence ID" value="PRQ71672.1"/>
    <property type="molecule type" value="Genomic_DNA"/>
</dbReference>
<comment type="caution">
    <text evidence="4">The sequence shown here is derived from an EMBL/GenBank/DDBJ whole genome shotgun (WGS) entry which is preliminary data.</text>
</comment>
<feature type="compositionally biased region" description="Low complexity" evidence="2">
    <location>
        <begin position="30"/>
        <end position="39"/>
    </location>
</feature>
<feature type="region of interest" description="Disordered" evidence="2">
    <location>
        <begin position="1"/>
        <end position="503"/>
    </location>
</feature>
<dbReference type="InterPro" id="IPR011993">
    <property type="entry name" value="PH-like_dom_sf"/>
</dbReference>
<feature type="compositionally biased region" description="Basic and acidic residues" evidence="2">
    <location>
        <begin position="430"/>
        <end position="440"/>
    </location>
</feature>
<feature type="coiled-coil region" evidence="1">
    <location>
        <begin position="1394"/>
        <end position="1465"/>
    </location>
</feature>
<dbReference type="SUPFAM" id="SSF50729">
    <property type="entry name" value="PH domain-like"/>
    <property type="match status" value="1"/>
</dbReference>
<dbReference type="Gene3D" id="2.30.29.30">
    <property type="entry name" value="Pleckstrin-homology domain (PH domain)/Phosphotyrosine-binding domain (PTB)"/>
    <property type="match status" value="1"/>
</dbReference>
<evidence type="ECO:0000313" key="5">
    <source>
        <dbReference type="Proteomes" id="UP000239560"/>
    </source>
</evidence>
<feature type="compositionally biased region" description="Polar residues" evidence="2">
    <location>
        <begin position="289"/>
        <end position="330"/>
    </location>
</feature>
<feature type="region of interest" description="Disordered" evidence="2">
    <location>
        <begin position="701"/>
        <end position="831"/>
    </location>
</feature>
<feature type="compositionally biased region" description="Basic and acidic residues" evidence="2">
    <location>
        <begin position="40"/>
        <end position="51"/>
    </location>
</feature>
<dbReference type="PROSITE" id="PS50003">
    <property type="entry name" value="PH_DOMAIN"/>
    <property type="match status" value="1"/>
</dbReference>
<feature type="region of interest" description="Disordered" evidence="2">
    <location>
        <begin position="999"/>
        <end position="1044"/>
    </location>
</feature>
<accession>A0A2T0A0Y5</accession>
<sequence length="1554" mass="167756">MATPPERPASPSSSTRSDLIRSFTTSSDTSASERIAAARAAREQRRREREGSSALMTVDQGEDAAGQAETATTSSLVPKLVGHSASDRSFSPSVPSTPSRSRSTASPHDSPAKTVSPSPSTPTEPTPTSAPSPASSIRQPASPLPSARSPSPSNVALAGGLMERLKAQRAAKAASEAKKAESIVSEASSQPSAESAKPTPSTSTAPSLSAVPTVPAVLEPPTDPPAFSRSEPSQEATAHEDVQVPAQDATASDSRRTQTSTIYGRNGEEIEFDFHQLSDVPERTERESLSTWRDSFQQKPRPLSTSSTIPRLPSSPEQPRSTFPNRFSYTSSATSSAEDAAASLPRPPRSRRPLPSSWSNSSLGSDPITQPSRRSISPDKHVSATSHLLGRSGSVGSIFAGTSSGSSSVHPPSSRSESDIARQSSPTRRISPELARKAAKFEGGAVPAVTTPAPRPPTAQDERLPHAPKSAASERTTSTRTTSSKASSLPAEPPQQPFQEVEDPLAEIDRRRTLRRQALEAFQRQIEQSEPSWTLGALPSRRDEEVVELSEAAPSYQLEKPLPVPADRASTVDSRLARSVTPGSPILHEGYLLVRPTGNPLADPQEWPRRYCVLTRENLEFRPTDQNPHDRPMIAFFTSECASVDDDAPTLPNFVRPFAVVLRDGDRLLFAAESRADRVAWILALQQAIRPVAEQSNLPTQVVGDSASSIRSLTPPGSFFSETRGTVRSWGRRSPQKTTGAREPPVAATSSNRSDRSLPPLPPEKPPSPLPPLPPLPGHRRARSDLSRYSTPYDEPPFRPIPTRPSSFRSDKESVRKTRSPAFRSSPSATTSVEFEALQRDVQAALERARDGKVGKARRDDRYRDLQARLRVMQGKMGDSSSIKTVQAGQALWEKLDRLVAANERLLAKQEELARTDAEARARRLEQEEYELKARVDAHIQELLRNPLERQHPLPPLPDQYPETIIHDNASLTTRAAIHTTPSEKLEWARTLEQFKNEADLTPKLAPSSVASPTTMRRERDAASRKLEGLPPLEPDPPHRNPASLLGEDVFARFGGKARSRDPFAGSGVVRPASSEASTVRKATQPKQYAKQPALRPYSEWSGAGPAPSGVSWVGSDTSKVEQTLWRLLDGFEQQNGALAHSQVQQDRIAQVVGELARWVAEDRSMREAQFSELARAVDGVARHIADLPQHLLTSLQAAEGLQPAPTATTSTDVDLLVVGHASNAPEAVAAGEAAVAPETAEVAPSPAEAVAVVATDTADKRPRFGVNPLSSFAQLDKQIATGAKEGGTLGKVKGPRLPAIRLWGAPEPVADRTGRWGGGAVAAKEAKDRAETDEALAEADAPPNGPIVDALKKDEKLGAALQALAEGQGDEIDAGTISLAVFEILKTMRDISAKQAAQEAKEAEEKAKNQGLSLEEKAELEAKKAEIARLELETKNNAERTARINEMVAKLAEKSDKADALLREVAQNVKDGKKTTMDPALTDEVKRLLGGIRTGVDEHVKDFRGQLTSEVQRMFKEVGKLRDEKKTLQSEIAELMAFQAKHGGSMARLPNLR</sequence>
<evidence type="ECO:0000256" key="1">
    <source>
        <dbReference type="SAM" id="Coils"/>
    </source>
</evidence>
<feature type="compositionally biased region" description="Low complexity" evidence="2">
    <location>
        <begin position="88"/>
        <end position="118"/>
    </location>
</feature>
<dbReference type="OrthoDB" id="2507336at2759"/>
<feature type="compositionally biased region" description="Basic and acidic residues" evidence="2">
    <location>
        <begin position="266"/>
        <end position="288"/>
    </location>
</feature>
<protein>
    <recommendedName>
        <fullName evidence="3">PH domain-containing protein</fullName>
    </recommendedName>
</protein>
<dbReference type="CDD" id="cd00821">
    <property type="entry name" value="PH"/>
    <property type="match status" value="1"/>
</dbReference>
<feature type="region of interest" description="Disordered" evidence="2">
    <location>
        <begin position="1061"/>
        <end position="1115"/>
    </location>
</feature>
<organism evidence="4 5">
    <name type="scientific">Rhodotorula toruloides</name>
    <name type="common">Yeast</name>
    <name type="synonym">Rhodosporidium toruloides</name>
    <dbReference type="NCBI Taxonomy" id="5286"/>
    <lineage>
        <taxon>Eukaryota</taxon>
        <taxon>Fungi</taxon>
        <taxon>Dikarya</taxon>
        <taxon>Basidiomycota</taxon>
        <taxon>Pucciniomycotina</taxon>
        <taxon>Microbotryomycetes</taxon>
        <taxon>Sporidiobolales</taxon>
        <taxon>Sporidiobolaceae</taxon>
        <taxon>Rhodotorula</taxon>
    </lineage>
</organism>
<feature type="compositionally biased region" description="Polar residues" evidence="2">
    <location>
        <begin position="1075"/>
        <end position="1087"/>
    </location>
</feature>
<dbReference type="SMART" id="SM00233">
    <property type="entry name" value="PH"/>
    <property type="match status" value="1"/>
</dbReference>
<feature type="compositionally biased region" description="Pro residues" evidence="2">
    <location>
        <begin position="759"/>
        <end position="777"/>
    </location>
</feature>
<feature type="domain" description="PH" evidence="3">
    <location>
        <begin position="585"/>
        <end position="690"/>
    </location>
</feature>
<feature type="compositionally biased region" description="Low complexity" evidence="2">
    <location>
        <begin position="353"/>
        <end position="367"/>
    </location>
</feature>
<feature type="compositionally biased region" description="Low complexity" evidence="2">
    <location>
        <begin position="331"/>
        <end position="344"/>
    </location>
</feature>
<dbReference type="Pfam" id="PF00169">
    <property type="entry name" value="PH"/>
    <property type="match status" value="1"/>
</dbReference>
<evidence type="ECO:0000313" key="4">
    <source>
        <dbReference type="EMBL" id="PRQ71672.1"/>
    </source>
</evidence>
<gene>
    <name evidence="4" type="ORF">AAT19DRAFT_9787</name>
</gene>
<feature type="compositionally biased region" description="Low complexity" evidence="2">
    <location>
        <begin position="396"/>
        <end position="415"/>
    </location>
</feature>
<feature type="coiled-coil region" evidence="1">
    <location>
        <begin position="896"/>
        <end position="942"/>
    </location>
</feature>
<dbReference type="Proteomes" id="UP000239560">
    <property type="component" value="Unassembled WGS sequence"/>
</dbReference>
<reference evidence="4 5" key="1">
    <citation type="journal article" date="2018" name="Elife">
        <title>Functional genomics of lipid metabolism in the oleaginous yeast Rhodosporidium toruloides.</title>
        <authorList>
            <person name="Coradetti S.T."/>
            <person name="Pinel D."/>
            <person name="Geiselman G."/>
            <person name="Ito M."/>
            <person name="Mondo S."/>
            <person name="Reilly M.C."/>
            <person name="Cheng Y.F."/>
            <person name="Bauer S."/>
            <person name="Grigoriev I."/>
            <person name="Gladden J.M."/>
            <person name="Simmons B.A."/>
            <person name="Brem R."/>
            <person name="Arkin A.P."/>
            <person name="Skerker J.M."/>
        </authorList>
    </citation>
    <scope>NUCLEOTIDE SEQUENCE [LARGE SCALE GENOMIC DNA]</scope>
    <source>
        <strain evidence="4 5">NBRC 0880</strain>
    </source>
</reference>
<feature type="compositionally biased region" description="Pro residues" evidence="2">
    <location>
        <begin position="794"/>
        <end position="803"/>
    </location>
</feature>
<feature type="compositionally biased region" description="Low complexity" evidence="2">
    <location>
        <begin position="469"/>
        <end position="488"/>
    </location>
</feature>
<feature type="compositionally biased region" description="Basic and acidic residues" evidence="2">
    <location>
        <begin position="1016"/>
        <end position="1028"/>
    </location>
</feature>
<evidence type="ECO:0000256" key="2">
    <source>
        <dbReference type="SAM" id="MobiDB-lite"/>
    </source>
</evidence>
<feature type="compositionally biased region" description="Low complexity" evidence="2">
    <location>
        <begin position="131"/>
        <end position="153"/>
    </location>
</feature>
<feature type="compositionally biased region" description="Polar residues" evidence="2">
    <location>
        <begin position="249"/>
        <end position="263"/>
    </location>
</feature>
<dbReference type="InterPro" id="IPR001849">
    <property type="entry name" value="PH_domain"/>
</dbReference>
<name>A0A2T0A0Y5_RHOTO</name>
<evidence type="ECO:0000259" key="3">
    <source>
        <dbReference type="PROSITE" id="PS50003"/>
    </source>
</evidence>
<feature type="compositionally biased region" description="Polar residues" evidence="2">
    <location>
        <begin position="10"/>
        <end position="29"/>
    </location>
</feature>